<name>A0ABV5FF03_9FLAO</name>
<comment type="caution">
    <text evidence="3">The sequence shown here is derived from an EMBL/GenBank/DDBJ whole genome shotgun (WGS) entry which is preliminary data.</text>
</comment>
<dbReference type="InterPro" id="IPR011990">
    <property type="entry name" value="TPR-like_helical_dom_sf"/>
</dbReference>
<reference evidence="3 4" key="1">
    <citation type="submission" date="2024-09" db="EMBL/GenBank/DDBJ databases">
        <authorList>
            <person name="Sun Q."/>
            <person name="Mori K."/>
        </authorList>
    </citation>
    <scope>NUCLEOTIDE SEQUENCE [LARGE SCALE GENOMIC DNA]</scope>
    <source>
        <strain evidence="3 4">CECT 8622</strain>
    </source>
</reference>
<dbReference type="RefSeq" id="WP_379862299.1">
    <property type="nucleotide sequence ID" value="NZ_JBHMFC010000103.1"/>
</dbReference>
<proteinExistence type="predicted"/>
<evidence type="ECO:0000256" key="1">
    <source>
        <dbReference type="SAM" id="Phobius"/>
    </source>
</evidence>
<feature type="domain" description="HTH araC/xylS-type" evidence="2">
    <location>
        <begin position="426"/>
        <end position="538"/>
    </location>
</feature>
<feature type="transmembrane region" description="Helical" evidence="1">
    <location>
        <begin position="369"/>
        <end position="388"/>
    </location>
</feature>
<dbReference type="Gene3D" id="1.10.10.60">
    <property type="entry name" value="Homeodomain-like"/>
    <property type="match status" value="2"/>
</dbReference>
<sequence>MLVAQGLLCQNKNDSLKNKTFQELNDLSIKAIDNSDSIQLYIYKNYHLKKAKSEQNNLEIARAYFSFITWADIENDIKYSDSIISITKNSNHEMYPTNGYLVKAQLYYFNSDFNKALDNYIIAGEWADKKQFKLMQIEVDIGIATIKNVWGLHEEALNIYRKIYSDIINAPNYLETYYDDYLLMVNNLSLSYIRNKKPDSALTILRTAIKETNKNNDSLAHADLVKVHATANFYLKKYPQALDTLVKFSSNYSGLVLADSYFMMGKIYQYKNNERLMINYFKKIDSIHRELNDPFPELKEVYNILYKNAIKNNNKDKQLYYLNQLLAADSILDENYVNINRKVYSEFDIPNLKKEKHQLVQKLDNRQQWLFISIVSVIFLSIVIVYYYKRQQTFKLKFQELLKGDDINIFEVKTQQNHETGLNISKHIVDEVLENLSKFESSKGYLSKDITLASLSKDCNTNSSYLSSIINHIKQTNFSTYLKDLRINNAIISIKKQRMYLKYSIQGLAEEFGFTTAESFSKAFREKTSIKPSYFLNELRKKKQLDK</sequence>
<keyword evidence="1" id="KW-0472">Membrane</keyword>
<evidence type="ECO:0000259" key="2">
    <source>
        <dbReference type="PROSITE" id="PS01124"/>
    </source>
</evidence>
<keyword evidence="1" id="KW-1133">Transmembrane helix</keyword>
<dbReference type="PROSITE" id="PS01124">
    <property type="entry name" value="HTH_ARAC_FAMILY_2"/>
    <property type="match status" value="1"/>
</dbReference>
<dbReference type="Proteomes" id="UP001589585">
    <property type="component" value="Unassembled WGS sequence"/>
</dbReference>
<gene>
    <name evidence="3" type="ORF">ACFFU9_15015</name>
</gene>
<dbReference type="InterPro" id="IPR018060">
    <property type="entry name" value="HTH_AraC"/>
</dbReference>
<dbReference type="EMBL" id="JBHMFC010000103">
    <property type="protein sequence ID" value="MFB9058053.1"/>
    <property type="molecule type" value="Genomic_DNA"/>
</dbReference>
<keyword evidence="1" id="KW-0812">Transmembrane</keyword>
<dbReference type="Gene3D" id="1.25.40.10">
    <property type="entry name" value="Tetratricopeptide repeat domain"/>
    <property type="match status" value="1"/>
</dbReference>
<organism evidence="3 4">
    <name type="scientific">Mariniflexile ostreae</name>
    <dbReference type="NCBI Taxonomy" id="1520892"/>
    <lineage>
        <taxon>Bacteria</taxon>
        <taxon>Pseudomonadati</taxon>
        <taxon>Bacteroidota</taxon>
        <taxon>Flavobacteriia</taxon>
        <taxon>Flavobacteriales</taxon>
        <taxon>Flavobacteriaceae</taxon>
        <taxon>Mariniflexile</taxon>
    </lineage>
</organism>
<evidence type="ECO:0000313" key="3">
    <source>
        <dbReference type="EMBL" id="MFB9058053.1"/>
    </source>
</evidence>
<dbReference type="SUPFAM" id="SSF48452">
    <property type="entry name" value="TPR-like"/>
    <property type="match status" value="1"/>
</dbReference>
<protein>
    <submittedName>
        <fullName evidence="3">Helix-turn-helix domain-containing protein</fullName>
    </submittedName>
</protein>
<accession>A0ABV5FF03</accession>
<dbReference type="SMART" id="SM00342">
    <property type="entry name" value="HTH_ARAC"/>
    <property type="match status" value="1"/>
</dbReference>
<keyword evidence="4" id="KW-1185">Reference proteome</keyword>
<evidence type="ECO:0000313" key="4">
    <source>
        <dbReference type="Proteomes" id="UP001589585"/>
    </source>
</evidence>